<proteinExistence type="predicted"/>
<dbReference type="InterPro" id="IPR004220">
    <property type="entry name" value="5-COMe_2-OHmuconate_Isoase"/>
</dbReference>
<dbReference type="PANTHER" id="PTHR37950">
    <property type="entry name" value="4-HYDROXYPHENYLACETATE CATABOLISM PROTEIN"/>
    <property type="match status" value="1"/>
</dbReference>
<dbReference type="Gene3D" id="3.30.429.10">
    <property type="entry name" value="Macrophage Migration Inhibitory Factor"/>
    <property type="match status" value="1"/>
</dbReference>
<evidence type="ECO:0000313" key="1">
    <source>
        <dbReference type="EMBL" id="SVA82425.1"/>
    </source>
</evidence>
<dbReference type="AlphaFoldDB" id="A0A381YZI8"/>
<dbReference type="PANTHER" id="PTHR37950:SF1">
    <property type="entry name" value="4-HYDROXYPHENYLACETATE CATABOLISM PROTEIN"/>
    <property type="match status" value="1"/>
</dbReference>
<name>A0A381YZI8_9ZZZZ</name>
<organism evidence="1">
    <name type="scientific">marine metagenome</name>
    <dbReference type="NCBI Taxonomy" id="408172"/>
    <lineage>
        <taxon>unclassified sequences</taxon>
        <taxon>metagenomes</taxon>
        <taxon>ecological metagenomes</taxon>
    </lineage>
</organism>
<dbReference type="Pfam" id="PF02962">
    <property type="entry name" value="CHMI"/>
    <property type="match status" value="1"/>
</dbReference>
<reference evidence="1" key="1">
    <citation type="submission" date="2018-05" db="EMBL/GenBank/DDBJ databases">
        <authorList>
            <person name="Lanie J.A."/>
            <person name="Ng W.-L."/>
            <person name="Kazmierczak K.M."/>
            <person name="Andrzejewski T.M."/>
            <person name="Davidsen T.M."/>
            <person name="Wayne K.J."/>
            <person name="Tettelin H."/>
            <person name="Glass J.I."/>
            <person name="Rusch D."/>
            <person name="Podicherti R."/>
            <person name="Tsui H.-C.T."/>
            <person name="Winkler M.E."/>
        </authorList>
    </citation>
    <scope>NUCLEOTIDE SEQUENCE</scope>
</reference>
<sequence>MPHVKLEYTENVQWKNPIQDIFPKLQTVLIQHARVKPENCKSRATELKDFHCAGKSHSGGFIHLEISLLSGRTEEVKTNIGKECSRIIQSFIENIAEIQVSVELRDMDRNGYFTTNQF</sequence>
<accession>A0A381YZI8</accession>
<dbReference type="InterPro" id="IPR014347">
    <property type="entry name" value="Tautomerase/MIF_sf"/>
</dbReference>
<gene>
    <name evidence="1" type="ORF">METZ01_LOCUS135279</name>
</gene>
<protein>
    <recommendedName>
        <fullName evidence="2">5-carboxymethyl-2-hydroxymuconate isomerase</fullName>
    </recommendedName>
</protein>
<dbReference type="EMBL" id="UINC01019466">
    <property type="protein sequence ID" value="SVA82425.1"/>
    <property type="molecule type" value="Genomic_DNA"/>
</dbReference>
<evidence type="ECO:0008006" key="2">
    <source>
        <dbReference type="Google" id="ProtNLM"/>
    </source>
</evidence>
<dbReference type="GO" id="GO:0008704">
    <property type="term" value="F:5-carboxymethyl-2-hydroxymuconate delta-isomerase activity"/>
    <property type="evidence" value="ECO:0007669"/>
    <property type="project" value="InterPro"/>
</dbReference>
<dbReference type="SUPFAM" id="SSF55331">
    <property type="entry name" value="Tautomerase/MIF"/>
    <property type="match status" value="1"/>
</dbReference>